<organism evidence="1 2">
    <name type="scientific">Paramecium primaurelia</name>
    <dbReference type="NCBI Taxonomy" id="5886"/>
    <lineage>
        <taxon>Eukaryota</taxon>
        <taxon>Sar</taxon>
        <taxon>Alveolata</taxon>
        <taxon>Ciliophora</taxon>
        <taxon>Intramacronucleata</taxon>
        <taxon>Oligohymenophorea</taxon>
        <taxon>Peniculida</taxon>
        <taxon>Parameciidae</taxon>
        <taxon>Paramecium</taxon>
    </lineage>
</organism>
<keyword evidence="2" id="KW-1185">Reference proteome</keyword>
<dbReference type="AlphaFoldDB" id="A0A8S1K411"/>
<name>A0A8S1K411_PARPR</name>
<dbReference type="EMBL" id="CAJJDM010000006">
    <property type="protein sequence ID" value="CAD8045068.1"/>
    <property type="molecule type" value="Genomic_DNA"/>
</dbReference>
<sequence>MFCEHKGNLPELLNMALSSKYQTDFCQFQLHSPIAIQFQDQVCFEEQEEYFKLYQVQLFSYYTYPYLKDNQKHLTEYYRYHRDIPRIFIKNITSQLEVYHEKQREIRYKKIKKQLGMQVKDTTRDDMIQPFKALKGLSELQTSRQLQQLLKQIKPLHYDKSGIATLIQQQKQQMLQSPNLKGLLKMDNIKTTTTLMTTKRTHHTYHTLQDIKKKSHKKQLTLCTDYSPDERNDFYKRWSDVLSHRQLQYHKNKIKCTLLNKKKSLK</sequence>
<reference evidence="1" key="1">
    <citation type="submission" date="2021-01" db="EMBL/GenBank/DDBJ databases">
        <authorList>
            <consortium name="Genoscope - CEA"/>
            <person name="William W."/>
        </authorList>
    </citation>
    <scope>NUCLEOTIDE SEQUENCE</scope>
</reference>
<comment type="caution">
    <text evidence="1">The sequence shown here is derived from an EMBL/GenBank/DDBJ whole genome shotgun (WGS) entry which is preliminary data.</text>
</comment>
<dbReference type="Proteomes" id="UP000688137">
    <property type="component" value="Unassembled WGS sequence"/>
</dbReference>
<protein>
    <submittedName>
        <fullName evidence="1">Uncharacterized protein</fullName>
    </submittedName>
</protein>
<evidence type="ECO:0000313" key="1">
    <source>
        <dbReference type="EMBL" id="CAD8045068.1"/>
    </source>
</evidence>
<gene>
    <name evidence="1" type="ORF">PPRIM_AZ9-3.1.T0090093</name>
</gene>
<proteinExistence type="predicted"/>
<accession>A0A8S1K411</accession>
<evidence type="ECO:0000313" key="2">
    <source>
        <dbReference type="Proteomes" id="UP000688137"/>
    </source>
</evidence>
<dbReference type="OMA" id="TEYYRYH"/>